<feature type="domain" description="RmlD-like substrate binding" evidence="3">
    <location>
        <begin position="7"/>
        <end position="299"/>
    </location>
</feature>
<comment type="pathway">
    <text evidence="2">Carbohydrate biosynthesis; dTDP-L-rhamnose biosynthesis.</text>
</comment>
<dbReference type="STRING" id="1618550.UT39_C0006G0001"/>
<protein>
    <recommendedName>
        <fullName evidence="2">dTDP-4-dehydrorhamnose reductase</fullName>
        <ecNumber evidence="2">1.1.1.133</ecNumber>
    </recommendedName>
</protein>
<accession>A0A0G0QM74</accession>
<dbReference type="PANTHER" id="PTHR10491">
    <property type="entry name" value="DTDP-4-DEHYDRORHAMNOSE REDUCTASE"/>
    <property type="match status" value="1"/>
</dbReference>
<keyword evidence="2" id="KW-0560">Oxidoreductase</keyword>
<dbReference type="InterPro" id="IPR036291">
    <property type="entry name" value="NAD(P)-bd_dom_sf"/>
</dbReference>
<organism evidence="4 5">
    <name type="scientific">Candidatus Woesebacteria bacterium GW2011_GWA1_39_21</name>
    <dbReference type="NCBI Taxonomy" id="1618550"/>
    <lineage>
        <taxon>Bacteria</taxon>
        <taxon>Candidatus Woeseibacteriota</taxon>
    </lineage>
</organism>
<dbReference type="SUPFAM" id="SSF51735">
    <property type="entry name" value="NAD(P)-binding Rossmann-fold domains"/>
    <property type="match status" value="1"/>
</dbReference>
<dbReference type="InterPro" id="IPR029903">
    <property type="entry name" value="RmlD-like-bd"/>
</dbReference>
<dbReference type="Gene3D" id="3.40.50.720">
    <property type="entry name" value="NAD(P)-binding Rossmann-like Domain"/>
    <property type="match status" value="1"/>
</dbReference>
<comment type="similarity">
    <text evidence="1 2">Belongs to the dTDP-4-dehydrorhamnose reductase family.</text>
</comment>
<feature type="non-terminal residue" evidence="4">
    <location>
        <position position="1"/>
    </location>
</feature>
<evidence type="ECO:0000313" key="4">
    <source>
        <dbReference type="EMBL" id="KKR11495.1"/>
    </source>
</evidence>
<comment type="function">
    <text evidence="2">Catalyzes the reduction of dTDP-6-deoxy-L-lyxo-4-hexulose to yield dTDP-L-rhamnose.</text>
</comment>
<sequence>EKMKKCILVTGAQGLVASRFIELYKQREYLLTPDLTEFDFLKPTQMEKYLKDEEISQVLNFAAFTDVAAGESQRGDKEGMCWKINVDGVRNLVKMFDRKRVRFIHISTDMVFSGSDADPGPYEENRKVKDNPDTLTWYGYSKARGEEVVQDYFKKPTVVRIIYPVRAKFTFKTDFLRNPLRLYQQRKLYPLFDDQYLSITDIDELSGMLNKLLENDNAGVFHCTSTDITTPYEIINYLIEAKYGVKNKVKRISVSKFLKNNDNRLRYPIYGGLKAVDTQKQLNVRFSSWKQIVDKLIAQNITP</sequence>
<comment type="caution">
    <text evidence="4">The sequence shown here is derived from an EMBL/GenBank/DDBJ whole genome shotgun (WGS) entry which is preliminary data.</text>
</comment>
<dbReference type="PANTHER" id="PTHR10491:SF4">
    <property type="entry name" value="METHIONINE ADENOSYLTRANSFERASE 2 SUBUNIT BETA"/>
    <property type="match status" value="1"/>
</dbReference>
<proteinExistence type="inferred from homology"/>
<dbReference type="Pfam" id="PF04321">
    <property type="entry name" value="RmlD_sub_bind"/>
    <property type="match status" value="1"/>
</dbReference>
<reference evidence="4 5" key="1">
    <citation type="journal article" date="2015" name="Nature">
        <title>rRNA introns, odd ribosomes, and small enigmatic genomes across a large radiation of phyla.</title>
        <authorList>
            <person name="Brown C.T."/>
            <person name="Hug L.A."/>
            <person name="Thomas B.C."/>
            <person name="Sharon I."/>
            <person name="Castelle C.J."/>
            <person name="Singh A."/>
            <person name="Wilkins M.J."/>
            <person name="Williams K.H."/>
            <person name="Banfield J.F."/>
        </authorList>
    </citation>
    <scope>NUCLEOTIDE SEQUENCE [LARGE SCALE GENOMIC DNA]</scope>
</reference>
<dbReference type="GO" id="GO:0008831">
    <property type="term" value="F:dTDP-4-dehydrorhamnose reductase activity"/>
    <property type="evidence" value="ECO:0007669"/>
    <property type="project" value="UniProtKB-EC"/>
</dbReference>
<dbReference type="UniPathway" id="UPA00124"/>
<dbReference type="Proteomes" id="UP000034246">
    <property type="component" value="Unassembled WGS sequence"/>
</dbReference>
<evidence type="ECO:0000313" key="5">
    <source>
        <dbReference type="Proteomes" id="UP000034246"/>
    </source>
</evidence>
<dbReference type="GO" id="GO:0019305">
    <property type="term" value="P:dTDP-rhamnose biosynthetic process"/>
    <property type="evidence" value="ECO:0007669"/>
    <property type="project" value="UniProtKB-UniPathway"/>
</dbReference>
<dbReference type="AlphaFoldDB" id="A0A0G0QM74"/>
<evidence type="ECO:0000256" key="1">
    <source>
        <dbReference type="ARBA" id="ARBA00010944"/>
    </source>
</evidence>
<keyword evidence="2" id="KW-0521">NADP</keyword>
<name>A0A0G0QM74_9BACT</name>
<dbReference type="EMBL" id="LBWP01000006">
    <property type="protein sequence ID" value="KKR11495.1"/>
    <property type="molecule type" value="Genomic_DNA"/>
</dbReference>
<evidence type="ECO:0000256" key="2">
    <source>
        <dbReference type="RuleBase" id="RU364082"/>
    </source>
</evidence>
<evidence type="ECO:0000259" key="3">
    <source>
        <dbReference type="Pfam" id="PF04321"/>
    </source>
</evidence>
<dbReference type="Gene3D" id="3.90.25.10">
    <property type="entry name" value="UDP-galactose 4-epimerase, domain 1"/>
    <property type="match status" value="1"/>
</dbReference>
<gene>
    <name evidence="4" type="ORF">UT39_C0006G0001</name>
</gene>
<dbReference type="InterPro" id="IPR005913">
    <property type="entry name" value="dTDP_dehydrorham_reduct"/>
</dbReference>
<dbReference type="EC" id="1.1.1.133" evidence="2"/>